<dbReference type="Proteomes" id="UP000807025">
    <property type="component" value="Unassembled WGS sequence"/>
</dbReference>
<accession>A0A9P6DHH8</accession>
<evidence type="ECO:0000313" key="4">
    <source>
        <dbReference type="Proteomes" id="UP000807025"/>
    </source>
</evidence>
<name>A0A9P6DHH8_PLEER</name>
<gene>
    <name evidence="3" type="ORF">BDN71DRAFT_1386602</name>
</gene>
<feature type="region of interest" description="Disordered" evidence="2">
    <location>
        <begin position="1"/>
        <end position="25"/>
    </location>
</feature>
<protein>
    <submittedName>
        <fullName evidence="3">Uncharacterized protein</fullName>
    </submittedName>
</protein>
<dbReference type="AlphaFoldDB" id="A0A9P6DHH8"/>
<evidence type="ECO:0000256" key="2">
    <source>
        <dbReference type="SAM" id="MobiDB-lite"/>
    </source>
</evidence>
<reference evidence="3" key="1">
    <citation type="submission" date="2020-11" db="EMBL/GenBank/DDBJ databases">
        <authorList>
            <consortium name="DOE Joint Genome Institute"/>
            <person name="Ahrendt S."/>
            <person name="Riley R."/>
            <person name="Andreopoulos W."/>
            <person name="Labutti K."/>
            <person name="Pangilinan J."/>
            <person name="Ruiz-Duenas F.J."/>
            <person name="Barrasa J.M."/>
            <person name="Sanchez-Garcia M."/>
            <person name="Camarero S."/>
            <person name="Miyauchi S."/>
            <person name="Serrano A."/>
            <person name="Linde D."/>
            <person name="Babiker R."/>
            <person name="Drula E."/>
            <person name="Ayuso-Fernandez I."/>
            <person name="Pacheco R."/>
            <person name="Padilla G."/>
            <person name="Ferreira P."/>
            <person name="Barriuso J."/>
            <person name="Kellner H."/>
            <person name="Castanera R."/>
            <person name="Alfaro M."/>
            <person name="Ramirez L."/>
            <person name="Pisabarro A.G."/>
            <person name="Kuo A."/>
            <person name="Tritt A."/>
            <person name="Lipzen A."/>
            <person name="He G."/>
            <person name="Yan M."/>
            <person name="Ng V."/>
            <person name="Cullen D."/>
            <person name="Martin F."/>
            <person name="Rosso M.-N."/>
            <person name="Henrissat B."/>
            <person name="Hibbett D."/>
            <person name="Martinez A.T."/>
            <person name="Grigoriev I.V."/>
        </authorList>
    </citation>
    <scope>NUCLEOTIDE SEQUENCE</scope>
    <source>
        <strain evidence="3">ATCC 90797</strain>
    </source>
</reference>
<feature type="non-terminal residue" evidence="3">
    <location>
        <position position="1"/>
    </location>
</feature>
<feature type="coiled-coil region" evidence="1">
    <location>
        <begin position="34"/>
        <end position="61"/>
    </location>
</feature>
<keyword evidence="1" id="KW-0175">Coiled coil</keyword>
<proteinExistence type="predicted"/>
<organism evidence="3 4">
    <name type="scientific">Pleurotus eryngii</name>
    <name type="common">Boletus of the steppes</name>
    <dbReference type="NCBI Taxonomy" id="5323"/>
    <lineage>
        <taxon>Eukaryota</taxon>
        <taxon>Fungi</taxon>
        <taxon>Dikarya</taxon>
        <taxon>Basidiomycota</taxon>
        <taxon>Agaricomycotina</taxon>
        <taxon>Agaricomycetes</taxon>
        <taxon>Agaricomycetidae</taxon>
        <taxon>Agaricales</taxon>
        <taxon>Pleurotineae</taxon>
        <taxon>Pleurotaceae</taxon>
        <taxon>Pleurotus</taxon>
    </lineage>
</organism>
<evidence type="ECO:0000313" key="3">
    <source>
        <dbReference type="EMBL" id="KAF9497979.1"/>
    </source>
</evidence>
<dbReference type="OrthoDB" id="3211582at2759"/>
<evidence type="ECO:0000256" key="1">
    <source>
        <dbReference type="SAM" id="Coils"/>
    </source>
</evidence>
<dbReference type="EMBL" id="MU154540">
    <property type="protein sequence ID" value="KAF9497979.1"/>
    <property type="molecule type" value="Genomic_DNA"/>
</dbReference>
<sequence length="76" mass="8393">KQDPTIRSARQNVSDAETAERDADLTSVQDRISVKEAREHVKVLEKGAEEVTKRAKAKQAEAKVVSKSARDLGKFS</sequence>
<comment type="caution">
    <text evidence="3">The sequence shown here is derived from an EMBL/GenBank/DDBJ whole genome shotgun (WGS) entry which is preliminary data.</text>
</comment>
<keyword evidence="4" id="KW-1185">Reference proteome</keyword>